<evidence type="ECO:0000313" key="2">
    <source>
        <dbReference type="Proteomes" id="UP000298030"/>
    </source>
</evidence>
<accession>A0A4Y7TZ01</accession>
<sequence length="158" mass="17687">MVHFLSQLPSLVQLHVEDGVIRGGIGANPDCNGEPGTEDALIESLTPALRVDLVQHSCPMLQYLRWDGRVPFSDKSIVNLLRQRAIFPQSSVPMKQVVINFDRGPQEDIGEACIELISNGLRLIFAYNVPPIRDYKRSGASRDLHIEEDPLRVGWDDD</sequence>
<reference evidence="1 2" key="1">
    <citation type="journal article" date="2019" name="Nat. Ecol. Evol.">
        <title>Megaphylogeny resolves global patterns of mushroom evolution.</title>
        <authorList>
            <person name="Varga T."/>
            <person name="Krizsan K."/>
            <person name="Foldi C."/>
            <person name="Dima B."/>
            <person name="Sanchez-Garcia M."/>
            <person name="Sanchez-Ramirez S."/>
            <person name="Szollosi G.J."/>
            <person name="Szarkandi J.G."/>
            <person name="Papp V."/>
            <person name="Albert L."/>
            <person name="Andreopoulos W."/>
            <person name="Angelini C."/>
            <person name="Antonin V."/>
            <person name="Barry K.W."/>
            <person name="Bougher N.L."/>
            <person name="Buchanan P."/>
            <person name="Buyck B."/>
            <person name="Bense V."/>
            <person name="Catcheside P."/>
            <person name="Chovatia M."/>
            <person name="Cooper J."/>
            <person name="Damon W."/>
            <person name="Desjardin D."/>
            <person name="Finy P."/>
            <person name="Geml J."/>
            <person name="Haridas S."/>
            <person name="Hughes K."/>
            <person name="Justo A."/>
            <person name="Karasinski D."/>
            <person name="Kautmanova I."/>
            <person name="Kiss B."/>
            <person name="Kocsube S."/>
            <person name="Kotiranta H."/>
            <person name="LaButti K.M."/>
            <person name="Lechner B.E."/>
            <person name="Liimatainen K."/>
            <person name="Lipzen A."/>
            <person name="Lukacs Z."/>
            <person name="Mihaltcheva S."/>
            <person name="Morgado L.N."/>
            <person name="Niskanen T."/>
            <person name="Noordeloos M.E."/>
            <person name="Ohm R.A."/>
            <person name="Ortiz-Santana B."/>
            <person name="Ovrebo C."/>
            <person name="Racz N."/>
            <person name="Riley R."/>
            <person name="Savchenko A."/>
            <person name="Shiryaev A."/>
            <person name="Soop K."/>
            <person name="Spirin V."/>
            <person name="Szebenyi C."/>
            <person name="Tomsovsky M."/>
            <person name="Tulloss R.E."/>
            <person name="Uehling J."/>
            <person name="Grigoriev I.V."/>
            <person name="Vagvolgyi C."/>
            <person name="Papp T."/>
            <person name="Martin F.M."/>
            <person name="Miettinen O."/>
            <person name="Hibbett D.S."/>
            <person name="Nagy L.G."/>
        </authorList>
    </citation>
    <scope>NUCLEOTIDE SEQUENCE [LARGE SCALE GENOMIC DNA]</scope>
    <source>
        <strain evidence="1 2">FP101781</strain>
    </source>
</reference>
<dbReference type="STRING" id="71717.A0A4Y7TZ01"/>
<keyword evidence="2" id="KW-1185">Reference proteome</keyword>
<proteinExistence type="predicted"/>
<dbReference type="EMBL" id="QPFP01000001">
    <property type="protein sequence ID" value="TEB39403.1"/>
    <property type="molecule type" value="Genomic_DNA"/>
</dbReference>
<comment type="caution">
    <text evidence="1">The sequence shown here is derived from an EMBL/GenBank/DDBJ whole genome shotgun (WGS) entry which is preliminary data.</text>
</comment>
<dbReference type="Proteomes" id="UP000298030">
    <property type="component" value="Unassembled WGS sequence"/>
</dbReference>
<organism evidence="1 2">
    <name type="scientific">Coprinellus micaceus</name>
    <name type="common">Glistening ink-cap mushroom</name>
    <name type="synonym">Coprinus micaceus</name>
    <dbReference type="NCBI Taxonomy" id="71717"/>
    <lineage>
        <taxon>Eukaryota</taxon>
        <taxon>Fungi</taxon>
        <taxon>Dikarya</taxon>
        <taxon>Basidiomycota</taxon>
        <taxon>Agaricomycotina</taxon>
        <taxon>Agaricomycetes</taxon>
        <taxon>Agaricomycetidae</taxon>
        <taxon>Agaricales</taxon>
        <taxon>Agaricineae</taxon>
        <taxon>Psathyrellaceae</taxon>
        <taxon>Coprinellus</taxon>
    </lineage>
</organism>
<gene>
    <name evidence="1" type="ORF">FA13DRAFT_765</name>
</gene>
<evidence type="ECO:0000313" key="1">
    <source>
        <dbReference type="EMBL" id="TEB39403.1"/>
    </source>
</evidence>
<protein>
    <submittedName>
        <fullName evidence="1">Uncharacterized protein</fullName>
    </submittedName>
</protein>
<dbReference type="AlphaFoldDB" id="A0A4Y7TZ01"/>
<name>A0A4Y7TZ01_COPMI</name>